<name>A0AAJ5ZAV6_AERCA</name>
<reference evidence="1" key="1">
    <citation type="submission" date="2023-03" db="EMBL/GenBank/DDBJ databases">
        <title>Aeromonas caviae strain AC1520.</title>
        <authorList>
            <person name="Xie T."/>
            <person name="Zhang Q."/>
            <person name="Deng J."/>
            <person name="Li X."/>
        </authorList>
    </citation>
    <scope>NUCLEOTIDE SEQUENCE</scope>
    <source>
        <strain evidence="1">AC1520</strain>
        <plasmid evidence="1">pAC1520</plasmid>
    </source>
</reference>
<dbReference type="Proteomes" id="UP001218423">
    <property type="component" value="Plasmid pAC1520"/>
</dbReference>
<proteinExistence type="predicted"/>
<geneLocation type="plasmid" evidence="1 2">
    <name>pAC1520</name>
</geneLocation>
<sequence>MDAQRDHVSDFDAAMHGLDRLISTISLRRDQAVTAGLKDEYLDAESELLILLAHMRAVKLIIQKSGSLPEAKEGRISMSNELLEIALQSIASYTEALVIED</sequence>
<dbReference type="EMBL" id="CP120943">
    <property type="protein sequence ID" value="WFG00244.1"/>
    <property type="molecule type" value="Genomic_DNA"/>
</dbReference>
<dbReference type="AlphaFoldDB" id="A0AAJ5ZAV6"/>
<keyword evidence="1" id="KW-0614">Plasmid</keyword>
<gene>
    <name evidence="1" type="ORF">P5S46_22375</name>
</gene>
<evidence type="ECO:0000313" key="1">
    <source>
        <dbReference type="EMBL" id="WFG00244.1"/>
    </source>
</evidence>
<organism evidence="1 2">
    <name type="scientific">Aeromonas caviae</name>
    <name type="common">Aeromonas punctata</name>
    <dbReference type="NCBI Taxonomy" id="648"/>
    <lineage>
        <taxon>Bacteria</taxon>
        <taxon>Pseudomonadati</taxon>
        <taxon>Pseudomonadota</taxon>
        <taxon>Gammaproteobacteria</taxon>
        <taxon>Aeromonadales</taxon>
        <taxon>Aeromonadaceae</taxon>
        <taxon>Aeromonas</taxon>
    </lineage>
</organism>
<accession>A0AAJ5ZAV6</accession>
<protein>
    <submittedName>
        <fullName evidence="1">Uncharacterized protein</fullName>
    </submittedName>
</protein>
<dbReference type="RefSeq" id="WP_128343696.1">
    <property type="nucleotide sequence ID" value="NZ_CAWOMG010000181.1"/>
</dbReference>
<evidence type="ECO:0000313" key="2">
    <source>
        <dbReference type="Proteomes" id="UP001218423"/>
    </source>
</evidence>